<feature type="domain" description="SAP" evidence="10">
    <location>
        <begin position="8"/>
        <end position="42"/>
    </location>
</feature>
<dbReference type="SUPFAM" id="SSF50978">
    <property type="entry name" value="WD40 repeat-like"/>
    <property type="match status" value="1"/>
</dbReference>
<dbReference type="AlphaFoldDB" id="A0A5A8EBE2"/>
<evidence type="ECO:0000256" key="7">
    <source>
        <dbReference type="PROSITE-ProRule" id="PRU00221"/>
    </source>
</evidence>
<dbReference type="Pfam" id="PF00160">
    <property type="entry name" value="Pro_isomerase"/>
    <property type="match status" value="1"/>
</dbReference>
<dbReference type="PROSITE" id="PS50072">
    <property type="entry name" value="CSA_PPIASE_2"/>
    <property type="match status" value="1"/>
</dbReference>
<keyword evidence="6" id="KW-0413">Isomerase</keyword>
<reference evidence="11 12" key="1">
    <citation type="submission" date="2019-07" db="EMBL/GenBank/DDBJ databases">
        <title>Genomes of Cafeteria roenbergensis.</title>
        <authorList>
            <person name="Fischer M.G."/>
            <person name="Hackl T."/>
            <person name="Roman M."/>
        </authorList>
    </citation>
    <scope>NUCLEOTIDE SEQUENCE [LARGE SCALE GENOMIC DNA]</scope>
    <source>
        <strain evidence="11 12">E4-10P</strain>
    </source>
</reference>
<feature type="region of interest" description="Disordered" evidence="8">
    <location>
        <begin position="569"/>
        <end position="596"/>
    </location>
</feature>
<sequence>MEELVAELSALDTDQLRTALKEHGIDAEGTREELLRQLFAGLGIEGEAADAAIRPQKRARDATADDAAADGGEGDAKRARSDDDADAAAAAAAAPARIPRAVLDLLPNADLYEKSYMHRAPVTHVLASARSDMVVTCSSDGAVKLWAKLEEGLEFAKGFFAHRGGVTAAALSQDGLRLATGGADKSVKVFDVKALDMVGLVEVACVPSCAVWTKAGPSAPDRLVVADSGSPAVLVLNPDASAVSAPGAPLATASAGAAPRDTEGETRVAAGPAKTLAAAKAAEAAAAAKATDEQAARMGGKLVARLTSLHRAPVTAMAFNAANGCVISGDERGVIEVWTAAAPFQPARPPAVNFTLRTETALFDVAKRRARVSSVAVAGDGSMFATTSSDSVVRVFDARTCALMRAYDESAATIVKALAGKGGALASLSKEDLAARSAAEERLLAGPGAPQGNVAFDESGRLVAYSTLAGVKVVALEGNRVVALLGAAEGPTRFSAMALYQGTPRVHAAHRRHRVAGGAATGLDARPDPTLVAAAVGSKRFFLFTRREPGQAAAAAAQEGGEGAVAAGAEDRDEFNEAVEEDEGDGADSSKVDPASLPRRAAIRTTMGDIVVELFPTLAPRTVENFCGLADKGYYDGVIFHRVIAGFMLQTGDPEGNGTGGESLWGGMFEDEFHPSLRHNAPGILSMANAGPGTNGSQFFITVAPTPHLDNKHSIFGRVVSGMDVARAIEKVRTGASDKPLKPVSIFTIDTDLD</sequence>
<protein>
    <recommendedName>
        <fullName evidence="2">peptidylprolyl isomerase</fullName>
        <ecNumber evidence="2">5.2.1.8</ecNumber>
    </recommendedName>
</protein>
<evidence type="ECO:0000256" key="1">
    <source>
        <dbReference type="ARBA" id="ARBA00000971"/>
    </source>
</evidence>
<dbReference type="PROSITE" id="PS50082">
    <property type="entry name" value="WD_REPEATS_2"/>
    <property type="match status" value="4"/>
</dbReference>
<gene>
    <name evidence="11" type="ORF">FNF27_04433</name>
</gene>
<feature type="repeat" description="WD" evidence="7">
    <location>
        <begin position="365"/>
        <end position="406"/>
    </location>
</feature>
<evidence type="ECO:0000256" key="6">
    <source>
        <dbReference type="ARBA" id="ARBA00023235"/>
    </source>
</evidence>
<dbReference type="GO" id="GO:0003755">
    <property type="term" value="F:peptidyl-prolyl cis-trans isomerase activity"/>
    <property type="evidence" value="ECO:0007669"/>
    <property type="project" value="UniProtKB-KW"/>
</dbReference>
<evidence type="ECO:0000259" key="10">
    <source>
        <dbReference type="PROSITE" id="PS50800"/>
    </source>
</evidence>
<proteinExistence type="predicted"/>
<dbReference type="InterPro" id="IPR020892">
    <property type="entry name" value="Cyclophilin-type_PPIase_CS"/>
</dbReference>
<dbReference type="Proteomes" id="UP000322899">
    <property type="component" value="Unassembled WGS sequence"/>
</dbReference>
<organism evidence="11 12">
    <name type="scientific">Cafeteria roenbergensis</name>
    <name type="common">Marine flagellate</name>
    <dbReference type="NCBI Taxonomy" id="33653"/>
    <lineage>
        <taxon>Eukaryota</taxon>
        <taxon>Sar</taxon>
        <taxon>Stramenopiles</taxon>
        <taxon>Bigyra</taxon>
        <taxon>Opalozoa</taxon>
        <taxon>Bicosoecida</taxon>
        <taxon>Cafeteriaceae</taxon>
        <taxon>Cafeteria</taxon>
    </lineage>
</organism>
<dbReference type="InterPro" id="IPR036322">
    <property type="entry name" value="WD40_repeat_dom_sf"/>
</dbReference>
<evidence type="ECO:0000313" key="11">
    <source>
        <dbReference type="EMBL" id="KAA0174047.1"/>
    </source>
</evidence>
<feature type="repeat" description="WD" evidence="7">
    <location>
        <begin position="115"/>
        <end position="146"/>
    </location>
</feature>
<dbReference type="InterPro" id="IPR015943">
    <property type="entry name" value="WD40/YVTN_repeat-like_dom_sf"/>
</dbReference>
<feature type="region of interest" description="Disordered" evidence="8">
    <location>
        <begin position="50"/>
        <end position="83"/>
    </location>
</feature>
<dbReference type="SUPFAM" id="SSF50891">
    <property type="entry name" value="Cyclophilin-like"/>
    <property type="match status" value="1"/>
</dbReference>
<dbReference type="EMBL" id="VLTO01000026">
    <property type="protein sequence ID" value="KAA0174047.1"/>
    <property type="molecule type" value="Genomic_DNA"/>
</dbReference>
<dbReference type="GO" id="GO:0006457">
    <property type="term" value="P:protein folding"/>
    <property type="evidence" value="ECO:0007669"/>
    <property type="project" value="InterPro"/>
</dbReference>
<evidence type="ECO:0000256" key="3">
    <source>
        <dbReference type="ARBA" id="ARBA00022574"/>
    </source>
</evidence>
<evidence type="ECO:0000256" key="5">
    <source>
        <dbReference type="ARBA" id="ARBA00023110"/>
    </source>
</evidence>
<evidence type="ECO:0000256" key="2">
    <source>
        <dbReference type="ARBA" id="ARBA00013194"/>
    </source>
</evidence>
<feature type="repeat" description="WD" evidence="7">
    <location>
        <begin position="307"/>
        <end position="338"/>
    </location>
</feature>
<dbReference type="SMART" id="SM00320">
    <property type="entry name" value="WD40"/>
    <property type="match status" value="4"/>
</dbReference>
<dbReference type="EC" id="5.2.1.8" evidence="2"/>
<dbReference type="OrthoDB" id="10264753at2759"/>
<dbReference type="InterPro" id="IPR029000">
    <property type="entry name" value="Cyclophilin-like_dom_sf"/>
</dbReference>
<feature type="repeat" description="WD" evidence="7">
    <location>
        <begin position="159"/>
        <end position="200"/>
    </location>
</feature>
<dbReference type="InterPro" id="IPR001680">
    <property type="entry name" value="WD40_rpt"/>
</dbReference>
<name>A0A5A8EBE2_CAFRO</name>
<evidence type="ECO:0000256" key="8">
    <source>
        <dbReference type="SAM" id="MobiDB-lite"/>
    </source>
</evidence>
<dbReference type="PANTHER" id="PTHR45625:SF4">
    <property type="entry name" value="PEPTIDYLPROLYL ISOMERASE DOMAIN AND WD REPEAT-CONTAINING PROTEIN 1"/>
    <property type="match status" value="1"/>
</dbReference>
<dbReference type="PROSITE" id="PS50800">
    <property type="entry name" value="SAP"/>
    <property type="match status" value="1"/>
</dbReference>
<evidence type="ECO:0000259" key="9">
    <source>
        <dbReference type="PROSITE" id="PS50072"/>
    </source>
</evidence>
<dbReference type="PANTHER" id="PTHR45625">
    <property type="entry name" value="PEPTIDYL-PROLYL CIS-TRANS ISOMERASE-RELATED"/>
    <property type="match status" value="1"/>
</dbReference>
<keyword evidence="4" id="KW-0677">Repeat</keyword>
<evidence type="ECO:0000313" key="12">
    <source>
        <dbReference type="Proteomes" id="UP000322899"/>
    </source>
</evidence>
<dbReference type="GO" id="GO:0005634">
    <property type="term" value="C:nucleus"/>
    <property type="evidence" value="ECO:0007669"/>
    <property type="project" value="UniProtKB-ARBA"/>
</dbReference>
<dbReference type="InterPro" id="IPR002130">
    <property type="entry name" value="Cyclophilin-type_PPIase_dom"/>
</dbReference>
<feature type="compositionally biased region" description="Acidic residues" evidence="8">
    <location>
        <begin position="571"/>
        <end position="586"/>
    </location>
</feature>
<evidence type="ECO:0000256" key="4">
    <source>
        <dbReference type="ARBA" id="ARBA00022737"/>
    </source>
</evidence>
<comment type="caution">
    <text evidence="11">The sequence shown here is derived from an EMBL/GenBank/DDBJ whole genome shotgun (WGS) entry which is preliminary data.</text>
</comment>
<keyword evidence="5" id="KW-0697">Rotamase</keyword>
<dbReference type="PRINTS" id="PR00153">
    <property type="entry name" value="CSAPPISMRASE"/>
</dbReference>
<feature type="domain" description="PPIase cyclophilin-type" evidence="9">
    <location>
        <begin position="605"/>
        <end position="751"/>
    </location>
</feature>
<dbReference type="Pfam" id="PF00400">
    <property type="entry name" value="WD40"/>
    <property type="match status" value="3"/>
</dbReference>
<comment type="catalytic activity">
    <reaction evidence="1">
        <text>[protein]-peptidylproline (omega=180) = [protein]-peptidylproline (omega=0)</text>
        <dbReference type="Rhea" id="RHEA:16237"/>
        <dbReference type="Rhea" id="RHEA-COMP:10747"/>
        <dbReference type="Rhea" id="RHEA-COMP:10748"/>
        <dbReference type="ChEBI" id="CHEBI:83833"/>
        <dbReference type="ChEBI" id="CHEBI:83834"/>
        <dbReference type="EC" id="5.2.1.8"/>
    </reaction>
</comment>
<dbReference type="FunFam" id="2.40.100.10:FF:000003">
    <property type="entry name" value="Peptidylprolyl isomerase domain and WD repeat-containing 1"/>
    <property type="match status" value="1"/>
</dbReference>
<dbReference type="PROSITE" id="PS50294">
    <property type="entry name" value="WD_REPEATS_REGION"/>
    <property type="match status" value="1"/>
</dbReference>
<dbReference type="Gene3D" id="2.130.10.10">
    <property type="entry name" value="YVTN repeat-like/Quinoprotein amine dehydrogenase"/>
    <property type="match status" value="2"/>
</dbReference>
<accession>A0A5A8EBE2</accession>
<dbReference type="PROSITE" id="PS00170">
    <property type="entry name" value="CSA_PPIASE_1"/>
    <property type="match status" value="1"/>
</dbReference>
<dbReference type="InterPro" id="IPR044666">
    <property type="entry name" value="Cyclophilin_A-like"/>
</dbReference>
<dbReference type="Gene3D" id="2.40.100.10">
    <property type="entry name" value="Cyclophilin-like"/>
    <property type="match status" value="1"/>
</dbReference>
<keyword evidence="3 7" id="KW-0853">WD repeat</keyword>
<dbReference type="InterPro" id="IPR003034">
    <property type="entry name" value="SAP_dom"/>
</dbReference>